<dbReference type="PANTHER" id="PTHR43333:SF1">
    <property type="entry name" value="D-ISOMER SPECIFIC 2-HYDROXYACID DEHYDROGENASE NAD-BINDING DOMAIN-CONTAINING PROTEIN"/>
    <property type="match status" value="1"/>
</dbReference>
<evidence type="ECO:0000256" key="1">
    <source>
        <dbReference type="ARBA" id="ARBA00023002"/>
    </source>
</evidence>
<feature type="domain" description="D-isomer specific 2-hydroxyacid dehydrogenase NAD-binding" evidence="3">
    <location>
        <begin position="101"/>
        <end position="275"/>
    </location>
</feature>
<reference evidence="4" key="1">
    <citation type="journal article" date="2021" name="PeerJ">
        <title>Extensive microbial diversity within the chicken gut microbiome revealed by metagenomics and culture.</title>
        <authorList>
            <person name="Gilroy R."/>
            <person name="Ravi A."/>
            <person name="Getino M."/>
            <person name="Pursley I."/>
            <person name="Horton D.L."/>
            <person name="Alikhan N.F."/>
            <person name="Baker D."/>
            <person name="Gharbi K."/>
            <person name="Hall N."/>
            <person name="Watson M."/>
            <person name="Adriaenssens E.M."/>
            <person name="Foster-Nyarko E."/>
            <person name="Jarju S."/>
            <person name="Secka A."/>
            <person name="Antonio M."/>
            <person name="Oren A."/>
            <person name="Chaudhuri R.R."/>
            <person name="La Ragione R."/>
            <person name="Hildebrand F."/>
            <person name="Pallen M.J."/>
        </authorList>
    </citation>
    <scope>NUCLEOTIDE SEQUENCE</scope>
    <source>
        <strain evidence="4">7318</strain>
    </source>
</reference>
<dbReference type="Pfam" id="PF02826">
    <property type="entry name" value="2-Hacid_dh_C"/>
    <property type="match status" value="1"/>
</dbReference>
<gene>
    <name evidence="4" type="ORF">K8V65_04125</name>
</gene>
<sequence length="316" mass="34884">MMNVLVVMPFKEKHKQLMQENFPQVNFIYERQPDKEQVANVQAIIGNVKPQLLAYAAELKWLQLNSAGTDGYCDEGVLPPQTVLTNATGAYGLALSEYMLAVLMAMQKKLYRYHDNQKQNLWHDEGEVTSIFNATILVVGLGDIGSNFARKVKALGAKVIAIKRRINAKPDYVDELGTLDNLAEYLPQADVVVNILPGTKATHHLFDAEKFALMKKGAFFVNGGRGSAVVENDLIAAVESGHLAGAAVDVTETEPLPKESPMWQAENIHITPHTAGQYHLAATHDNIVNIAKENLMRFLAGKELINQVDFATGYKK</sequence>
<dbReference type="InterPro" id="IPR006140">
    <property type="entry name" value="D-isomer_DH_NAD-bd"/>
</dbReference>
<evidence type="ECO:0000256" key="2">
    <source>
        <dbReference type="ARBA" id="ARBA00023027"/>
    </source>
</evidence>
<dbReference type="AlphaFoldDB" id="A0A921L995"/>
<dbReference type="InterPro" id="IPR036291">
    <property type="entry name" value="NAD(P)-bd_dom_sf"/>
</dbReference>
<dbReference type="GO" id="GO:0016491">
    <property type="term" value="F:oxidoreductase activity"/>
    <property type="evidence" value="ECO:0007669"/>
    <property type="project" value="UniProtKB-KW"/>
</dbReference>
<evidence type="ECO:0000313" key="4">
    <source>
        <dbReference type="EMBL" id="HJF84826.1"/>
    </source>
</evidence>
<accession>A0A921L995</accession>
<reference evidence="4" key="2">
    <citation type="submission" date="2021-09" db="EMBL/GenBank/DDBJ databases">
        <authorList>
            <person name="Gilroy R."/>
        </authorList>
    </citation>
    <scope>NUCLEOTIDE SEQUENCE</scope>
    <source>
        <strain evidence="4">7318</strain>
    </source>
</reference>
<dbReference type="EMBL" id="DYVR01000109">
    <property type="protein sequence ID" value="HJF84826.1"/>
    <property type="molecule type" value="Genomic_DNA"/>
</dbReference>
<dbReference type="SUPFAM" id="SSF52283">
    <property type="entry name" value="Formate/glycerate dehydrogenase catalytic domain-like"/>
    <property type="match status" value="1"/>
</dbReference>
<comment type="caution">
    <text evidence="4">The sequence shown here is derived from an EMBL/GenBank/DDBJ whole genome shotgun (WGS) entry which is preliminary data.</text>
</comment>
<dbReference type="GO" id="GO:0051287">
    <property type="term" value="F:NAD binding"/>
    <property type="evidence" value="ECO:0007669"/>
    <property type="project" value="InterPro"/>
</dbReference>
<keyword evidence="2" id="KW-0520">NAD</keyword>
<protein>
    <submittedName>
        <fullName evidence="4">D-2-hydroxyacid dehydrogenase</fullName>
    </submittedName>
</protein>
<dbReference type="CDD" id="cd05300">
    <property type="entry name" value="2-Hacid_dh_1"/>
    <property type="match status" value="1"/>
</dbReference>
<keyword evidence="1" id="KW-0560">Oxidoreductase</keyword>
<dbReference type="Gene3D" id="3.40.50.720">
    <property type="entry name" value="NAD(P)-binding Rossmann-like Domain"/>
    <property type="match status" value="2"/>
</dbReference>
<dbReference type="SUPFAM" id="SSF51735">
    <property type="entry name" value="NAD(P)-binding Rossmann-fold domains"/>
    <property type="match status" value="1"/>
</dbReference>
<dbReference type="PANTHER" id="PTHR43333">
    <property type="entry name" value="2-HACID_DH_C DOMAIN-CONTAINING PROTEIN"/>
    <property type="match status" value="1"/>
</dbReference>
<dbReference type="Proteomes" id="UP000780768">
    <property type="component" value="Unassembled WGS sequence"/>
</dbReference>
<evidence type="ECO:0000259" key="3">
    <source>
        <dbReference type="Pfam" id="PF02826"/>
    </source>
</evidence>
<organism evidence="4 5">
    <name type="scientific">Megamonas hypermegale</name>
    <dbReference type="NCBI Taxonomy" id="158847"/>
    <lineage>
        <taxon>Bacteria</taxon>
        <taxon>Bacillati</taxon>
        <taxon>Bacillota</taxon>
        <taxon>Negativicutes</taxon>
        <taxon>Selenomonadales</taxon>
        <taxon>Selenomonadaceae</taxon>
        <taxon>Megamonas</taxon>
    </lineage>
</organism>
<proteinExistence type="predicted"/>
<name>A0A921L995_9FIRM</name>
<evidence type="ECO:0000313" key="5">
    <source>
        <dbReference type="Proteomes" id="UP000780768"/>
    </source>
</evidence>
<dbReference type="RefSeq" id="WP_303690717.1">
    <property type="nucleotide sequence ID" value="NZ_CAKMHU010000012.1"/>
</dbReference>